<feature type="region of interest" description="Disordered" evidence="1">
    <location>
        <begin position="46"/>
        <end position="88"/>
    </location>
</feature>
<evidence type="ECO:0000313" key="3">
    <source>
        <dbReference type="Proteomes" id="UP001221898"/>
    </source>
</evidence>
<evidence type="ECO:0000313" key="2">
    <source>
        <dbReference type="EMBL" id="KAJ8389774.1"/>
    </source>
</evidence>
<proteinExistence type="predicted"/>
<comment type="caution">
    <text evidence="2">The sequence shown here is derived from an EMBL/GenBank/DDBJ whole genome shotgun (WGS) entry which is preliminary data.</text>
</comment>
<dbReference type="Proteomes" id="UP001221898">
    <property type="component" value="Unassembled WGS sequence"/>
</dbReference>
<organism evidence="2 3">
    <name type="scientific">Aldrovandia affinis</name>
    <dbReference type="NCBI Taxonomy" id="143900"/>
    <lineage>
        <taxon>Eukaryota</taxon>
        <taxon>Metazoa</taxon>
        <taxon>Chordata</taxon>
        <taxon>Craniata</taxon>
        <taxon>Vertebrata</taxon>
        <taxon>Euteleostomi</taxon>
        <taxon>Actinopterygii</taxon>
        <taxon>Neopterygii</taxon>
        <taxon>Teleostei</taxon>
        <taxon>Notacanthiformes</taxon>
        <taxon>Halosauridae</taxon>
        <taxon>Aldrovandia</taxon>
    </lineage>
</organism>
<accession>A0AAD7WBF5</accession>
<keyword evidence="3" id="KW-1185">Reference proteome</keyword>
<protein>
    <submittedName>
        <fullName evidence="2">Uncharacterized protein</fullName>
    </submittedName>
</protein>
<evidence type="ECO:0000256" key="1">
    <source>
        <dbReference type="SAM" id="MobiDB-lite"/>
    </source>
</evidence>
<dbReference type="AlphaFoldDB" id="A0AAD7WBF5"/>
<gene>
    <name evidence="2" type="ORF">AAFF_G00114800</name>
</gene>
<sequence>MSTWSALPGGFWERIRKRGRRVCRGALTRREEVTDPLIAVIRGVRTSAERSRRSPTRSARGLGFEGCALPTRGSPERPVQDAHDAEHR</sequence>
<reference evidence="2" key="1">
    <citation type="journal article" date="2023" name="Science">
        <title>Genome structures resolve the early diversification of teleost fishes.</title>
        <authorList>
            <person name="Parey E."/>
            <person name="Louis A."/>
            <person name="Montfort J."/>
            <person name="Bouchez O."/>
            <person name="Roques C."/>
            <person name="Iampietro C."/>
            <person name="Lluch J."/>
            <person name="Castinel A."/>
            <person name="Donnadieu C."/>
            <person name="Desvignes T."/>
            <person name="Floi Bucao C."/>
            <person name="Jouanno E."/>
            <person name="Wen M."/>
            <person name="Mejri S."/>
            <person name="Dirks R."/>
            <person name="Jansen H."/>
            <person name="Henkel C."/>
            <person name="Chen W.J."/>
            <person name="Zahm M."/>
            <person name="Cabau C."/>
            <person name="Klopp C."/>
            <person name="Thompson A.W."/>
            <person name="Robinson-Rechavi M."/>
            <person name="Braasch I."/>
            <person name="Lecointre G."/>
            <person name="Bobe J."/>
            <person name="Postlethwait J.H."/>
            <person name="Berthelot C."/>
            <person name="Roest Crollius H."/>
            <person name="Guiguen Y."/>
        </authorList>
    </citation>
    <scope>NUCLEOTIDE SEQUENCE</scope>
    <source>
        <strain evidence="2">NC1722</strain>
    </source>
</reference>
<dbReference type="EMBL" id="JAINUG010000178">
    <property type="protein sequence ID" value="KAJ8389774.1"/>
    <property type="molecule type" value="Genomic_DNA"/>
</dbReference>
<feature type="compositionally biased region" description="Basic and acidic residues" evidence="1">
    <location>
        <begin position="74"/>
        <end position="88"/>
    </location>
</feature>
<name>A0AAD7WBF5_9TELE</name>